<evidence type="ECO:0000313" key="1">
    <source>
        <dbReference type="EMBL" id="SBT12426.1"/>
    </source>
</evidence>
<protein>
    <recommendedName>
        <fullName evidence="3">DUF1289 domain-containing protein</fullName>
    </recommendedName>
</protein>
<dbReference type="RefSeq" id="WP_083994281.1">
    <property type="nucleotide sequence ID" value="NZ_AP025464.1"/>
</dbReference>
<accession>A0A1C3JBI3</accession>
<dbReference type="EMBL" id="FLQZ01000025">
    <property type="protein sequence ID" value="SBT12426.1"/>
    <property type="molecule type" value="Genomic_DNA"/>
</dbReference>
<dbReference type="InterPro" id="IPR010710">
    <property type="entry name" value="DUF1289"/>
</dbReference>
<gene>
    <name evidence="1" type="ORF">VCE7224_01168</name>
</gene>
<dbReference type="Pfam" id="PF14375">
    <property type="entry name" value="Cys_rich_CWC"/>
    <property type="match status" value="1"/>
</dbReference>
<evidence type="ECO:0000313" key="2">
    <source>
        <dbReference type="Proteomes" id="UP000092819"/>
    </source>
</evidence>
<organism evidence="1 2">
    <name type="scientific">Vibrio celticus</name>
    <dbReference type="NCBI Taxonomy" id="446372"/>
    <lineage>
        <taxon>Bacteria</taxon>
        <taxon>Pseudomonadati</taxon>
        <taxon>Pseudomonadota</taxon>
        <taxon>Gammaproteobacteria</taxon>
        <taxon>Vibrionales</taxon>
        <taxon>Vibrionaceae</taxon>
        <taxon>Vibrio</taxon>
    </lineage>
</organism>
<dbReference type="Proteomes" id="UP000092819">
    <property type="component" value="Unassembled WGS sequence"/>
</dbReference>
<name>A0A1C3JBI3_9VIBR</name>
<dbReference type="InterPro" id="IPR032720">
    <property type="entry name" value="Cys_rich_CWC"/>
</dbReference>
<dbReference type="Pfam" id="PF06945">
    <property type="entry name" value="DUF1289"/>
    <property type="match status" value="1"/>
</dbReference>
<keyword evidence="2" id="KW-1185">Reference proteome</keyword>
<proteinExistence type="predicted"/>
<reference evidence="2" key="1">
    <citation type="submission" date="2016-06" db="EMBL/GenBank/DDBJ databases">
        <authorList>
            <person name="Rodrigo-Torres L."/>
            <person name="Arahal D.R."/>
        </authorList>
    </citation>
    <scope>NUCLEOTIDE SEQUENCE [LARGE SCALE GENOMIC DNA]</scope>
    <source>
        <strain evidence="2">CECT 7224</strain>
    </source>
</reference>
<sequence length="102" mass="11142">MKTPCRAACKNNGGMCSGCFRTMDEIIGWKGLSENERTSVMDNLSGESSTHQCPQCNEPAQCDISAGKETCWCFDLEKRDTSDIPKAGVCLCRKCLSALPIQ</sequence>
<dbReference type="AlphaFoldDB" id="A0A1C3JBI3"/>
<evidence type="ECO:0008006" key="3">
    <source>
        <dbReference type="Google" id="ProtNLM"/>
    </source>
</evidence>